<dbReference type="InterPro" id="IPR043128">
    <property type="entry name" value="Rev_trsase/Diguanyl_cyclase"/>
</dbReference>
<organism evidence="1">
    <name type="scientific">Sesamum latifolium</name>
    <dbReference type="NCBI Taxonomy" id="2727402"/>
    <lineage>
        <taxon>Eukaryota</taxon>
        <taxon>Viridiplantae</taxon>
        <taxon>Streptophyta</taxon>
        <taxon>Embryophyta</taxon>
        <taxon>Tracheophyta</taxon>
        <taxon>Spermatophyta</taxon>
        <taxon>Magnoliopsida</taxon>
        <taxon>eudicotyledons</taxon>
        <taxon>Gunneridae</taxon>
        <taxon>Pentapetalae</taxon>
        <taxon>asterids</taxon>
        <taxon>lamiids</taxon>
        <taxon>Lamiales</taxon>
        <taxon>Pedaliaceae</taxon>
        <taxon>Sesamum</taxon>
    </lineage>
</organism>
<dbReference type="InterPro" id="IPR043502">
    <property type="entry name" value="DNA/RNA_pol_sf"/>
</dbReference>
<dbReference type="PANTHER" id="PTHR24559">
    <property type="entry name" value="TRANSPOSON TY3-I GAG-POL POLYPROTEIN"/>
    <property type="match status" value="1"/>
</dbReference>
<evidence type="ECO:0008006" key="2">
    <source>
        <dbReference type="Google" id="ProtNLM"/>
    </source>
</evidence>
<dbReference type="Gene3D" id="3.30.70.270">
    <property type="match status" value="1"/>
</dbReference>
<evidence type="ECO:0000313" key="1">
    <source>
        <dbReference type="EMBL" id="KAL0448933.1"/>
    </source>
</evidence>
<dbReference type="PANTHER" id="PTHR24559:SF430">
    <property type="entry name" value="RNA-DIRECTED DNA POLYMERASE"/>
    <property type="match status" value="1"/>
</dbReference>
<dbReference type="AlphaFoldDB" id="A0AAW2X4U1"/>
<dbReference type="InterPro" id="IPR053134">
    <property type="entry name" value="RNA-dir_DNA_polymerase"/>
</dbReference>
<accession>A0AAW2X4U1</accession>
<name>A0AAW2X4U1_9LAMI</name>
<dbReference type="EMBL" id="JACGWN010000005">
    <property type="protein sequence ID" value="KAL0448933.1"/>
    <property type="molecule type" value="Genomic_DNA"/>
</dbReference>
<dbReference type="SUPFAM" id="SSF56672">
    <property type="entry name" value="DNA/RNA polymerases"/>
    <property type="match status" value="1"/>
</dbReference>
<dbReference type="Gene3D" id="3.10.10.10">
    <property type="entry name" value="HIV Type 1 Reverse Transcriptase, subunit A, domain 1"/>
    <property type="match status" value="1"/>
</dbReference>
<sequence length="171" mass="19848">MCTDFTNLNKACPNDPYSLLRIDRLDDSTAGCALLSMVDTFQGYHQVFIAEEDEERTSFIIEKGFGSLCRRYGRKEYKRGRSLNPLSLMFQSSKRVWHEAQPNQMHLWGKRRKSFGIFSYRERHRTEPIKGTSYNGDVVTNVDKRGTTVHRVYRFVGTFSIKVRGPEPVVL</sequence>
<reference evidence="1" key="2">
    <citation type="journal article" date="2024" name="Plant">
        <title>Genomic evolution and insights into agronomic trait innovations of Sesamum species.</title>
        <authorList>
            <person name="Miao H."/>
            <person name="Wang L."/>
            <person name="Qu L."/>
            <person name="Liu H."/>
            <person name="Sun Y."/>
            <person name="Le M."/>
            <person name="Wang Q."/>
            <person name="Wei S."/>
            <person name="Zheng Y."/>
            <person name="Lin W."/>
            <person name="Duan Y."/>
            <person name="Cao H."/>
            <person name="Xiong S."/>
            <person name="Wang X."/>
            <person name="Wei L."/>
            <person name="Li C."/>
            <person name="Ma Q."/>
            <person name="Ju M."/>
            <person name="Zhao R."/>
            <person name="Li G."/>
            <person name="Mu C."/>
            <person name="Tian Q."/>
            <person name="Mei H."/>
            <person name="Zhang T."/>
            <person name="Gao T."/>
            <person name="Zhang H."/>
        </authorList>
    </citation>
    <scope>NUCLEOTIDE SEQUENCE</scope>
    <source>
        <strain evidence="1">KEN1</strain>
    </source>
</reference>
<comment type="caution">
    <text evidence="1">The sequence shown here is derived from an EMBL/GenBank/DDBJ whole genome shotgun (WGS) entry which is preliminary data.</text>
</comment>
<proteinExistence type="predicted"/>
<gene>
    <name evidence="1" type="ORF">Slati_1449700</name>
</gene>
<reference evidence="1" key="1">
    <citation type="submission" date="2020-06" db="EMBL/GenBank/DDBJ databases">
        <authorList>
            <person name="Li T."/>
            <person name="Hu X."/>
            <person name="Zhang T."/>
            <person name="Song X."/>
            <person name="Zhang H."/>
            <person name="Dai N."/>
            <person name="Sheng W."/>
            <person name="Hou X."/>
            <person name="Wei L."/>
        </authorList>
    </citation>
    <scope>NUCLEOTIDE SEQUENCE</scope>
    <source>
        <strain evidence="1">KEN1</strain>
        <tissue evidence="1">Leaf</tissue>
    </source>
</reference>
<protein>
    <recommendedName>
        <fullName evidence="2">Transposon Ty3-I Gag-Pol polyprotein</fullName>
    </recommendedName>
</protein>